<gene>
    <name evidence="2" type="ORF">J5V96_03725</name>
</gene>
<evidence type="ECO:0000313" key="2">
    <source>
        <dbReference type="EMBL" id="MBO3662617.1"/>
    </source>
</evidence>
<dbReference type="RefSeq" id="WP_208500273.1">
    <property type="nucleotide sequence ID" value="NZ_JAGFOA010000001.1"/>
</dbReference>
<dbReference type="EMBL" id="JAGFOA010000001">
    <property type="protein sequence ID" value="MBO3662617.1"/>
    <property type="molecule type" value="Genomic_DNA"/>
</dbReference>
<proteinExistence type="predicted"/>
<sequence length="218" mass="22563">MARSSGAALATKFATPLLIGGALLATAGFGGLEEAPDDAPQDLPVLEPGEVSHGSQFDVSLGRAVLIDELEGAGTFVEEGERTLAVTVTFTNVTNEPIASDLYLDETIQVAALPADRIHGGGPTEPSIARLDDATVRPVLQPGIPVETVVTWPIPADLLAEGDTLRVTIGDVPWYELQFLDSEGGYWDTEEAGPIAVADLAVEDVGAGADDTGEEDAG</sequence>
<reference evidence="2" key="1">
    <citation type="submission" date="2021-03" db="EMBL/GenBank/DDBJ databases">
        <title>Microbacterium sp. nov., a novel actinobacterium isolated from cow dung.</title>
        <authorList>
            <person name="Zhang L."/>
        </authorList>
    </citation>
    <scope>NUCLEOTIDE SEQUENCE</scope>
    <source>
        <strain evidence="2">NEAU-LLB</strain>
    </source>
</reference>
<evidence type="ECO:0000256" key="1">
    <source>
        <dbReference type="SAM" id="MobiDB-lite"/>
    </source>
</evidence>
<protein>
    <submittedName>
        <fullName evidence="2">Uncharacterized protein</fullName>
    </submittedName>
</protein>
<dbReference type="AlphaFoldDB" id="A0A939QGQ8"/>
<feature type="region of interest" description="Disordered" evidence="1">
    <location>
        <begin position="34"/>
        <end position="54"/>
    </location>
</feature>
<dbReference type="Proteomes" id="UP000680132">
    <property type="component" value="Unassembled WGS sequence"/>
</dbReference>
<name>A0A939QGQ8_9MICO</name>
<comment type="caution">
    <text evidence="2">The sequence shown here is derived from an EMBL/GenBank/DDBJ whole genome shotgun (WGS) entry which is preliminary data.</text>
</comment>
<evidence type="ECO:0000313" key="3">
    <source>
        <dbReference type="Proteomes" id="UP000680132"/>
    </source>
</evidence>
<accession>A0A939QGQ8</accession>
<keyword evidence="3" id="KW-1185">Reference proteome</keyword>
<organism evidence="2 3">
    <name type="scientific">Microbacterium stercoris</name>
    <dbReference type="NCBI Taxonomy" id="2820289"/>
    <lineage>
        <taxon>Bacteria</taxon>
        <taxon>Bacillati</taxon>
        <taxon>Actinomycetota</taxon>
        <taxon>Actinomycetes</taxon>
        <taxon>Micrococcales</taxon>
        <taxon>Microbacteriaceae</taxon>
        <taxon>Microbacterium</taxon>
    </lineage>
</organism>